<accession>T1J5M2</accession>
<dbReference type="GO" id="GO:0008484">
    <property type="term" value="F:sulfuric ester hydrolase activity"/>
    <property type="evidence" value="ECO:0007669"/>
    <property type="project" value="InterPro"/>
</dbReference>
<feature type="signal peptide" evidence="7">
    <location>
        <begin position="1"/>
        <end position="20"/>
    </location>
</feature>
<evidence type="ECO:0000256" key="2">
    <source>
        <dbReference type="ARBA" id="ARBA00008779"/>
    </source>
</evidence>
<proteinExistence type="inferred from homology"/>
<dbReference type="STRING" id="126957.T1J5M2"/>
<evidence type="ECO:0000256" key="1">
    <source>
        <dbReference type="ARBA" id="ARBA00001913"/>
    </source>
</evidence>
<dbReference type="Gene3D" id="3.30.1120.10">
    <property type="match status" value="2"/>
</dbReference>
<dbReference type="Pfam" id="PF00884">
    <property type="entry name" value="Sulfatase"/>
    <property type="match status" value="3"/>
</dbReference>
<feature type="domain" description="Sulfatase N-terminal" evidence="8">
    <location>
        <begin position="68"/>
        <end position="387"/>
    </location>
</feature>
<dbReference type="PROSITE" id="PS00149">
    <property type="entry name" value="SULFATASE_2"/>
    <property type="match status" value="1"/>
</dbReference>
<feature type="domain" description="Sulfatase N-terminal" evidence="8">
    <location>
        <begin position="530"/>
        <end position="847"/>
    </location>
</feature>
<keyword evidence="5" id="KW-0106">Calcium</keyword>
<dbReference type="InterPro" id="IPR000917">
    <property type="entry name" value="Sulfatase_N"/>
</dbReference>
<dbReference type="PANTHER" id="PTHR10342">
    <property type="entry name" value="ARYLSULFATASE"/>
    <property type="match status" value="1"/>
</dbReference>
<feature type="chain" id="PRO_5004579268" description="Sulfatase N-terminal domain-containing protein" evidence="7">
    <location>
        <begin position="21"/>
        <end position="1112"/>
    </location>
</feature>
<reference evidence="9" key="2">
    <citation type="submission" date="2015-02" db="UniProtKB">
        <authorList>
            <consortium name="EnsemblMetazoa"/>
        </authorList>
    </citation>
    <scope>IDENTIFICATION</scope>
</reference>
<dbReference type="EMBL" id="JH431865">
    <property type="status" value="NOT_ANNOTATED_CDS"/>
    <property type="molecule type" value="Genomic_DNA"/>
</dbReference>
<evidence type="ECO:0000256" key="5">
    <source>
        <dbReference type="ARBA" id="ARBA00022837"/>
    </source>
</evidence>
<comment type="cofactor">
    <cofactor evidence="1">
        <name>Ca(2+)</name>
        <dbReference type="ChEBI" id="CHEBI:29108"/>
    </cofactor>
</comment>
<evidence type="ECO:0000313" key="9">
    <source>
        <dbReference type="EnsemblMetazoa" id="SMAR008926-PA"/>
    </source>
</evidence>
<organism evidence="9 10">
    <name type="scientific">Strigamia maritima</name>
    <name type="common">European centipede</name>
    <name type="synonym">Geophilus maritimus</name>
    <dbReference type="NCBI Taxonomy" id="126957"/>
    <lineage>
        <taxon>Eukaryota</taxon>
        <taxon>Metazoa</taxon>
        <taxon>Ecdysozoa</taxon>
        <taxon>Arthropoda</taxon>
        <taxon>Myriapoda</taxon>
        <taxon>Chilopoda</taxon>
        <taxon>Pleurostigmophora</taxon>
        <taxon>Geophilomorpha</taxon>
        <taxon>Linotaeniidae</taxon>
        <taxon>Strigamia</taxon>
    </lineage>
</organism>
<reference evidence="10" key="1">
    <citation type="submission" date="2011-05" db="EMBL/GenBank/DDBJ databases">
        <authorList>
            <person name="Richards S.R."/>
            <person name="Qu J."/>
            <person name="Jiang H."/>
            <person name="Jhangiani S.N."/>
            <person name="Agravi P."/>
            <person name="Goodspeed R."/>
            <person name="Gross S."/>
            <person name="Mandapat C."/>
            <person name="Jackson L."/>
            <person name="Mathew T."/>
            <person name="Pu L."/>
            <person name="Thornton R."/>
            <person name="Saada N."/>
            <person name="Wilczek-Boney K.B."/>
            <person name="Lee S."/>
            <person name="Kovar C."/>
            <person name="Wu Y."/>
            <person name="Scherer S.E."/>
            <person name="Worley K.C."/>
            <person name="Muzny D.M."/>
            <person name="Gibbs R."/>
        </authorList>
    </citation>
    <scope>NUCLEOTIDE SEQUENCE</scope>
    <source>
        <strain evidence="10">Brora</strain>
    </source>
</reference>
<evidence type="ECO:0000313" key="10">
    <source>
        <dbReference type="Proteomes" id="UP000014500"/>
    </source>
</evidence>
<name>T1J5M2_STRMM</name>
<dbReference type="EnsemblMetazoa" id="SMAR008926-RA">
    <property type="protein sequence ID" value="SMAR008926-PA"/>
    <property type="gene ID" value="SMAR008926"/>
</dbReference>
<evidence type="ECO:0000256" key="6">
    <source>
        <dbReference type="ARBA" id="ARBA00023180"/>
    </source>
</evidence>
<keyword evidence="10" id="KW-1185">Reference proteome</keyword>
<evidence type="ECO:0000256" key="3">
    <source>
        <dbReference type="ARBA" id="ARBA00022723"/>
    </source>
</evidence>
<dbReference type="PANTHER" id="PTHR10342:SF274">
    <property type="entry name" value="ARYLSULFATASE B"/>
    <property type="match status" value="1"/>
</dbReference>
<protein>
    <recommendedName>
        <fullName evidence="8">Sulfatase N-terminal domain-containing protein</fullName>
    </recommendedName>
</protein>
<dbReference type="Gene3D" id="3.40.720.10">
    <property type="entry name" value="Alkaline Phosphatase, subunit A"/>
    <property type="match status" value="3"/>
</dbReference>
<dbReference type="eggNOG" id="KOG3867">
    <property type="taxonomic scope" value="Eukaryota"/>
</dbReference>
<keyword evidence="7" id="KW-0732">Signal</keyword>
<dbReference type="CDD" id="cd16029">
    <property type="entry name" value="4-S"/>
    <property type="match status" value="2"/>
</dbReference>
<dbReference type="AlphaFoldDB" id="T1J5M2"/>
<feature type="domain" description="Sulfatase N-terminal" evidence="8">
    <location>
        <begin position="1012"/>
        <end position="1112"/>
    </location>
</feature>
<dbReference type="InterPro" id="IPR017850">
    <property type="entry name" value="Alkaline_phosphatase_core_sf"/>
</dbReference>
<dbReference type="HOGENOM" id="CLU_281644_0_0_1"/>
<dbReference type="SUPFAM" id="SSF53649">
    <property type="entry name" value="Alkaline phosphatase-like"/>
    <property type="match status" value="3"/>
</dbReference>
<evidence type="ECO:0000256" key="4">
    <source>
        <dbReference type="ARBA" id="ARBA00022801"/>
    </source>
</evidence>
<keyword evidence="6" id="KW-0325">Glycoprotein</keyword>
<dbReference type="OMA" id="HQVDWLP"/>
<comment type="similarity">
    <text evidence="2">Belongs to the sulfatase family.</text>
</comment>
<dbReference type="PROSITE" id="PS00523">
    <property type="entry name" value="SULFATASE_1"/>
    <property type="match status" value="2"/>
</dbReference>
<evidence type="ECO:0000259" key="8">
    <source>
        <dbReference type="Pfam" id="PF00884"/>
    </source>
</evidence>
<keyword evidence="3" id="KW-0479">Metal-binding</keyword>
<evidence type="ECO:0000256" key="7">
    <source>
        <dbReference type="SAM" id="SignalP"/>
    </source>
</evidence>
<dbReference type="Proteomes" id="UP000014500">
    <property type="component" value="Unassembled WGS sequence"/>
</dbReference>
<dbReference type="InterPro" id="IPR024607">
    <property type="entry name" value="Sulfatase_CS"/>
</dbReference>
<dbReference type="InterPro" id="IPR047115">
    <property type="entry name" value="ARSB"/>
</dbReference>
<sequence length="1112" mass="125619">MSVEWLATLVLIALVAAGKAEDSDDDDVNIQEIDVDGDDVKVTNIKTGVINEDNDKNRHKRPNRKQPPNIIFILGDDIGHNDVGWNNPNFKTPHMNKLAKEGVLLDQFYAMPLCTPSRATLLTGLYAQQLGLQRYVLGVQEPYGVPLKFKFLPQALKRKGYHTHAMGKWHLGFCDKRYTPTYRGFDTFFGFYQGFEENYQHCLSPNYIYDPISNCTGFDFRDNTKVAKKYNGKYSSYIQNDRAIKIIENHNKYHARQPLFMYVALSAEHFPVQGDKFTPECANVTESRKQFCGAMIGVDQVVHNISEALKKSKFYNNSILVFVSDNGGAVSFGGNNFPLRGDKGTLYEGGTRVPGFIHSPLLKKTGYTHKGIFHMVDWYTTFLHLAEITPDKNAGLNGVNQWESVSEDKPSPRTEFPYSMDMIEGTIIGAVRVGDYKLIDGPTGNDDRWVTENETLDKSYDSAYLVNYTSGNKKFRFLLTRIKTPTFTLSTSIKVKLNTTAIKSVNMEHQVIIFIFISIPFTFTGAKTAPNILFILGDDIGYNDVGWHNKLFHTPTLDELAKTGTILENYYSYPLCTPSRATLMTGVYASQLGLQRGVLLNQEPYGVPLRYQMLPERLKEAGYATHAIGKWHLGYCNKKYTPLRRGFDTFLGFYNGAAENYLHCVSRHYLYTKENCTGLDIHDNGELGYKYAGKFSSEVYADQADKIIRSHNKRHPLFIYLSLAASHLPLQAPAKYMKNCMKNVNEARRKLCATMAAEDAAVAKVLLALKQTDMYDNTVIIFASDNGGSADYGGNNFPLRGEKNSLWEGGTRVPAFVHSPLLHKKCTINNHLMHVSDWYPTILKLADLEPRKIGDYKLIAGPGGIYNQTIPEYQVVDYSYNVDYILTKTLGRSGYDVSDRKSKLFNLNHDPFETTDLADDMPVKVKELWQRIEHHRKRMKNAVKFGEAPAGNPENFYNVYTSGWCLAYFDVPKIISTHSLIASKRISTMQLAVHLAVVAFCGALHLSDGKKPHLIFIMGDDMGYNDVGWHNKLFHTPHMDKLAKSGVILEQYYSLPLCTPSRVALMSGIYPSLLGLQRGVLLNQEPYGIPLKYEMIPKRLKEAGYHTHQIGK</sequence>
<dbReference type="GO" id="GO:0046872">
    <property type="term" value="F:metal ion binding"/>
    <property type="evidence" value="ECO:0007669"/>
    <property type="project" value="UniProtKB-KW"/>
</dbReference>
<keyword evidence="4" id="KW-0378">Hydrolase</keyword>